<proteinExistence type="predicted"/>
<dbReference type="Gene3D" id="3.30.70.270">
    <property type="match status" value="1"/>
</dbReference>
<evidence type="ECO:0000256" key="1">
    <source>
        <dbReference type="ARBA" id="ARBA00001946"/>
    </source>
</evidence>
<dbReference type="GO" id="GO:0005886">
    <property type="term" value="C:plasma membrane"/>
    <property type="evidence" value="ECO:0007669"/>
    <property type="project" value="TreeGrafter"/>
</dbReference>
<dbReference type="PROSITE" id="PS50110">
    <property type="entry name" value="RESPONSE_REGULATORY"/>
    <property type="match status" value="1"/>
</dbReference>
<dbReference type="Proteomes" id="UP000006201">
    <property type="component" value="Unassembled WGS sequence"/>
</dbReference>
<keyword evidence="8" id="KW-1185">Reference proteome</keyword>
<dbReference type="InterPro" id="IPR000160">
    <property type="entry name" value="GGDEF_dom"/>
</dbReference>
<name>A4C9A7_9GAMM</name>
<feature type="domain" description="GGDEF" evidence="6">
    <location>
        <begin position="176"/>
        <end position="312"/>
    </location>
</feature>
<dbReference type="SMART" id="SM00448">
    <property type="entry name" value="REC"/>
    <property type="match status" value="1"/>
</dbReference>
<evidence type="ECO:0000256" key="4">
    <source>
        <dbReference type="PROSITE-ProRule" id="PRU00169"/>
    </source>
</evidence>
<evidence type="ECO:0000256" key="2">
    <source>
        <dbReference type="ARBA" id="ARBA00012528"/>
    </source>
</evidence>
<dbReference type="InterPro" id="IPR001789">
    <property type="entry name" value="Sig_transdc_resp-reg_receiver"/>
</dbReference>
<dbReference type="InterPro" id="IPR043128">
    <property type="entry name" value="Rev_trsase/Diguanyl_cyclase"/>
</dbReference>
<evidence type="ECO:0000256" key="3">
    <source>
        <dbReference type="ARBA" id="ARBA00034247"/>
    </source>
</evidence>
<dbReference type="EC" id="2.7.7.65" evidence="2"/>
<comment type="caution">
    <text evidence="7">The sequence shown here is derived from an EMBL/GenBank/DDBJ whole genome shotgun (WGS) entry which is preliminary data.</text>
</comment>
<keyword evidence="4" id="KW-0597">Phosphoprotein</keyword>
<evidence type="ECO:0000313" key="7">
    <source>
        <dbReference type="EMBL" id="EAR29172.1"/>
    </source>
</evidence>
<dbReference type="STRING" id="87626.PTD2_09009"/>
<comment type="catalytic activity">
    <reaction evidence="3">
        <text>2 GTP = 3',3'-c-di-GMP + 2 diphosphate</text>
        <dbReference type="Rhea" id="RHEA:24898"/>
        <dbReference type="ChEBI" id="CHEBI:33019"/>
        <dbReference type="ChEBI" id="CHEBI:37565"/>
        <dbReference type="ChEBI" id="CHEBI:58805"/>
        <dbReference type="EC" id="2.7.7.65"/>
    </reaction>
</comment>
<dbReference type="eggNOG" id="COG3706">
    <property type="taxonomic scope" value="Bacteria"/>
</dbReference>
<dbReference type="PANTHER" id="PTHR45138:SF9">
    <property type="entry name" value="DIGUANYLATE CYCLASE DGCM-RELATED"/>
    <property type="match status" value="1"/>
</dbReference>
<dbReference type="Gene3D" id="3.40.50.2300">
    <property type="match status" value="1"/>
</dbReference>
<dbReference type="InterPro" id="IPR050469">
    <property type="entry name" value="Diguanylate_Cyclase"/>
</dbReference>
<dbReference type="CDD" id="cd01949">
    <property type="entry name" value="GGDEF"/>
    <property type="match status" value="1"/>
</dbReference>
<organism evidence="7 8">
    <name type="scientific">Pseudoalteromonas tunicata D2</name>
    <dbReference type="NCBI Taxonomy" id="87626"/>
    <lineage>
        <taxon>Bacteria</taxon>
        <taxon>Pseudomonadati</taxon>
        <taxon>Pseudomonadota</taxon>
        <taxon>Gammaproteobacteria</taxon>
        <taxon>Alteromonadales</taxon>
        <taxon>Pseudoalteromonadaceae</taxon>
        <taxon>Pseudoalteromonas</taxon>
    </lineage>
</organism>
<evidence type="ECO:0000313" key="8">
    <source>
        <dbReference type="Proteomes" id="UP000006201"/>
    </source>
</evidence>
<dbReference type="PROSITE" id="PS50887">
    <property type="entry name" value="GGDEF"/>
    <property type="match status" value="1"/>
</dbReference>
<sequence length="312" mass="34856">MIEMVKLDNIGEQMERALILVVDDDPLNLVVLKQTLQKYYRVLSASNGQEALDVVSSNTIDLILLDIKMPKMDGYQVLKKLKNSPQTQSIPVIFISANDSHADEAKGLEMGAMDYITKPFSPPIVLVRVKNQLTIKQKNDLLEKLVSIDGLTEINNRRFFDENITKEWRRASRSGEEMSMLLIDIDHFKLFNDNYGHRAGDECLKMVASTLKSLCQRGSDFVARYGGEEFAAVFSPCHLDDAIKQAERLQKAVYDLSIPHKFSSTASVVTISIGVASSNLNGVNSVESLIEMADKGLYLAKDSGRNQVKSYT</sequence>
<dbReference type="Pfam" id="PF00990">
    <property type="entry name" value="GGDEF"/>
    <property type="match status" value="1"/>
</dbReference>
<gene>
    <name evidence="7" type="ORF">PTD2_09009</name>
</gene>
<dbReference type="InterPro" id="IPR011006">
    <property type="entry name" value="CheY-like_superfamily"/>
</dbReference>
<reference evidence="7 8" key="1">
    <citation type="submission" date="2006-02" db="EMBL/GenBank/DDBJ databases">
        <authorList>
            <person name="Moran M.A."/>
            <person name="Kjelleberg S."/>
            <person name="Egan S."/>
            <person name="Saunders N."/>
            <person name="Thomas T."/>
            <person name="Ferriera S."/>
            <person name="Johnson J."/>
            <person name="Kravitz S."/>
            <person name="Halpern A."/>
            <person name="Remington K."/>
            <person name="Beeson K."/>
            <person name="Tran B."/>
            <person name="Rogers Y.-H."/>
            <person name="Friedman R."/>
            <person name="Venter J.C."/>
        </authorList>
    </citation>
    <scope>NUCLEOTIDE SEQUENCE [LARGE SCALE GENOMIC DNA]</scope>
    <source>
        <strain evidence="7 8">D2</strain>
    </source>
</reference>
<dbReference type="AlphaFoldDB" id="A4C9A7"/>
<dbReference type="GO" id="GO:0052621">
    <property type="term" value="F:diguanylate cyclase activity"/>
    <property type="evidence" value="ECO:0007669"/>
    <property type="project" value="UniProtKB-EC"/>
</dbReference>
<dbReference type="GO" id="GO:1902201">
    <property type="term" value="P:negative regulation of bacterial-type flagellum-dependent cell motility"/>
    <property type="evidence" value="ECO:0007669"/>
    <property type="project" value="TreeGrafter"/>
</dbReference>
<dbReference type="InterPro" id="IPR029787">
    <property type="entry name" value="Nucleotide_cyclase"/>
</dbReference>
<feature type="modified residue" description="4-aspartylphosphate" evidence="4">
    <location>
        <position position="66"/>
    </location>
</feature>
<dbReference type="FunFam" id="3.30.70.270:FF:000001">
    <property type="entry name" value="Diguanylate cyclase domain protein"/>
    <property type="match status" value="1"/>
</dbReference>
<evidence type="ECO:0000259" key="6">
    <source>
        <dbReference type="PROSITE" id="PS50887"/>
    </source>
</evidence>
<dbReference type="HOGENOM" id="CLU_000445_11_28_6"/>
<evidence type="ECO:0000259" key="5">
    <source>
        <dbReference type="PROSITE" id="PS50110"/>
    </source>
</evidence>
<dbReference type="SMART" id="SM00267">
    <property type="entry name" value="GGDEF"/>
    <property type="match status" value="1"/>
</dbReference>
<dbReference type="SUPFAM" id="SSF52172">
    <property type="entry name" value="CheY-like"/>
    <property type="match status" value="1"/>
</dbReference>
<dbReference type="Pfam" id="PF00072">
    <property type="entry name" value="Response_reg"/>
    <property type="match status" value="1"/>
</dbReference>
<dbReference type="GO" id="GO:0043709">
    <property type="term" value="P:cell adhesion involved in single-species biofilm formation"/>
    <property type="evidence" value="ECO:0007669"/>
    <property type="project" value="TreeGrafter"/>
</dbReference>
<feature type="domain" description="Response regulatory" evidence="5">
    <location>
        <begin position="18"/>
        <end position="133"/>
    </location>
</feature>
<protein>
    <recommendedName>
        <fullName evidence="2">diguanylate cyclase</fullName>
        <ecNumber evidence="2">2.7.7.65</ecNumber>
    </recommendedName>
</protein>
<dbReference type="NCBIfam" id="TIGR00254">
    <property type="entry name" value="GGDEF"/>
    <property type="match status" value="1"/>
</dbReference>
<accession>A4C9A7</accession>
<dbReference type="GO" id="GO:0000160">
    <property type="term" value="P:phosphorelay signal transduction system"/>
    <property type="evidence" value="ECO:0007669"/>
    <property type="project" value="InterPro"/>
</dbReference>
<dbReference type="SUPFAM" id="SSF55073">
    <property type="entry name" value="Nucleotide cyclase"/>
    <property type="match status" value="1"/>
</dbReference>
<comment type="cofactor">
    <cofactor evidence="1">
        <name>Mg(2+)</name>
        <dbReference type="ChEBI" id="CHEBI:18420"/>
    </cofactor>
</comment>
<dbReference type="EMBL" id="AAOH01000003">
    <property type="protein sequence ID" value="EAR29172.1"/>
    <property type="molecule type" value="Genomic_DNA"/>
</dbReference>
<dbReference type="PANTHER" id="PTHR45138">
    <property type="entry name" value="REGULATORY COMPONENTS OF SENSORY TRANSDUCTION SYSTEM"/>
    <property type="match status" value="1"/>
</dbReference>